<dbReference type="InterPro" id="IPR013149">
    <property type="entry name" value="ADH-like_C"/>
</dbReference>
<dbReference type="Gene3D" id="3.90.180.10">
    <property type="entry name" value="Medium-chain alcohol dehydrogenases, catalytic domain"/>
    <property type="match status" value="1"/>
</dbReference>
<comment type="caution">
    <text evidence="2">The sequence shown here is derived from an EMBL/GenBank/DDBJ whole genome shotgun (WGS) entry which is preliminary data.</text>
</comment>
<evidence type="ECO:0000313" key="3">
    <source>
        <dbReference type="Proteomes" id="UP001501183"/>
    </source>
</evidence>
<dbReference type="SMART" id="SM00829">
    <property type="entry name" value="PKS_ER"/>
    <property type="match status" value="1"/>
</dbReference>
<dbReference type="PANTHER" id="PTHR43677:SF1">
    <property type="entry name" value="ACRYLYL-COA REDUCTASE ACUI-RELATED"/>
    <property type="match status" value="1"/>
</dbReference>
<protein>
    <submittedName>
        <fullName evidence="2">Oxidoreductase</fullName>
    </submittedName>
</protein>
<evidence type="ECO:0000313" key="2">
    <source>
        <dbReference type="EMBL" id="GAA4473892.1"/>
    </source>
</evidence>
<sequence>MTLTFSALVAREADGAITLSHETLDETALPPGDVLVRVHYSSVNYKDALAVTPRGGVVREYPIVPGIDLAGEVVSSESPDFGPGDLVVAHGYDIGTARHGGYAEYARIPAAWVVKLSGLTPREAATVGTAGFTAAMSVQALLDRGLTPSDGPVLVTGATGGVGSVSVDLLAAAGFEVVASTGKPDAHELLVSLGAAKVIGRLPADPDAKPRPLGKAQWAAAVDCVGGATLADVLSMVKYGGAVAASGLTGGAALHTTVMPFILRGVDLLGIDSVQLPIDRRRALWQRIATDLRPRHLDALTHEVPIGEVTAVLDRIRGGGQSGRTVVRVADAF</sequence>
<dbReference type="InterPro" id="IPR020843">
    <property type="entry name" value="ER"/>
</dbReference>
<feature type="domain" description="Enoyl reductase (ER)" evidence="1">
    <location>
        <begin position="15"/>
        <end position="327"/>
    </location>
</feature>
<dbReference type="InterPro" id="IPR013154">
    <property type="entry name" value="ADH-like_N"/>
</dbReference>
<dbReference type="NCBIfam" id="TIGR02823">
    <property type="entry name" value="oxido_YhdH"/>
    <property type="match status" value="1"/>
</dbReference>
<organism evidence="2 3">
    <name type="scientific">Rhodococcus olei</name>
    <dbReference type="NCBI Taxonomy" id="2161675"/>
    <lineage>
        <taxon>Bacteria</taxon>
        <taxon>Bacillati</taxon>
        <taxon>Actinomycetota</taxon>
        <taxon>Actinomycetes</taxon>
        <taxon>Mycobacteriales</taxon>
        <taxon>Nocardiaceae</taxon>
        <taxon>Rhodococcus</taxon>
    </lineage>
</organism>
<dbReference type="Gene3D" id="3.40.50.720">
    <property type="entry name" value="NAD(P)-binding Rossmann-like Domain"/>
    <property type="match status" value="1"/>
</dbReference>
<dbReference type="SUPFAM" id="SSF50129">
    <property type="entry name" value="GroES-like"/>
    <property type="match status" value="1"/>
</dbReference>
<proteinExistence type="predicted"/>
<dbReference type="InterPro" id="IPR014188">
    <property type="entry name" value="Acrylyl-CoA_reductase_AcuI"/>
</dbReference>
<dbReference type="PANTHER" id="PTHR43677">
    <property type="entry name" value="SHORT-CHAIN DEHYDROGENASE/REDUCTASE"/>
    <property type="match status" value="1"/>
</dbReference>
<keyword evidence="3" id="KW-1185">Reference proteome</keyword>
<reference evidence="3" key="1">
    <citation type="journal article" date="2019" name="Int. J. Syst. Evol. Microbiol.">
        <title>The Global Catalogue of Microorganisms (GCM) 10K type strain sequencing project: providing services to taxonomists for standard genome sequencing and annotation.</title>
        <authorList>
            <consortium name="The Broad Institute Genomics Platform"/>
            <consortium name="The Broad Institute Genome Sequencing Center for Infectious Disease"/>
            <person name="Wu L."/>
            <person name="Ma J."/>
        </authorList>
    </citation>
    <scope>NUCLEOTIDE SEQUENCE [LARGE SCALE GENOMIC DNA]</scope>
    <source>
        <strain evidence="3">JCM 32206</strain>
    </source>
</reference>
<dbReference type="InterPro" id="IPR011032">
    <property type="entry name" value="GroES-like_sf"/>
</dbReference>
<dbReference type="CDD" id="cd08288">
    <property type="entry name" value="MDR_yhdh"/>
    <property type="match status" value="1"/>
</dbReference>
<dbReference type="RefSeq" id="WP_345342512.1">
    <property type="nucleotide sequence ID" value="NZ_BAABFB010000021.1"/>
</dbReference>
<evidence type="ECO:0000259" key="1">
    <source>
        <dbReference type="SMART" id="SM00829"/>
    </source>
</evidence>
<dbReference type="EMBL" id="BAABFB010000021">
    <property type="protein sequence ID" value="GAA4473892.1"/>
    <property type="molecule type" value="Genomic_DNA"/>
</dbReference>
<dbReference type="Pfam" id="PF08240">
    <property type="entry name" value="ADH_N"/>
    <property type="match status" value="1"/>
</dbReference>
<gene>
    <name evidence="2" type="ORF">GCM10023094_08470</name>
</gene>
<accession>A0ABP8NXG5</accession>
<dbReference type="Pfam" id="PF00107">
    <property type="entry name" value="ADH_zinc_N"/>
    <property type="match status" value="1"/>
</dbReference>
<dbReference type="InterPro" id="IPR036291">
    <property type="entry name" value="NAD(P)-bd_dom_sf"/>
</dbReference>
<dbReference type="SUPFAM" id="SSF51735">
    <property type="entry name" value="NAD(P)-binding Rossmann-fold domains"/>
    <property type="match status" value="1"/>
</dbReference>
<name>A0ABP8NXG5_9NOCA</name>
<dbReference type="InterPro" id="IPR051397">
    <property type="entry name" value="Zn-ADH-like_protein"/>
</dbReference>
<dbReference type="Proteomes" id="UP001501183">
    <property type="component" value="Unassembled WGS sequence"/>
</dbReference>